<evidence type="ECO:0000313" key="2">
    <source>
        <dbReference type="EMBL" id="KFB72284.1"/>
    </source>
</evidence>
<reference evidence="2 3" key="1">
    <citation type="submission" date="2014-02" db="EMBL/GenBank/DDBJ databases">
        <title>Expanding our view of genomic diversity in Candidatus Accumulibacter clades.</title>
        <authorList>
            <person name="Skennerton C.T."/>
            <person name="Barr J.J."/>
            <person name="Slater F.R."/>
            <person name="Bond P.L."/>
            <person name="Tyson G.W."/>
        </authorList>
    </citation>
    <scope>NUCLEOTIDE SEQUENCE [LARGE SCALE GENOMIC DNA]</scope>
    <source>
        <strain evidence="3">BA-91</strain>
    </source>
</reference>
<protein>
    <recommendedName>
        <fullName evidence="4">PEP-CTERM protein-sorting domain-containing protein</fullName>
    </recommendedName>
</protein>
<evidence type="ECO:0008006" key="4">
    <source>
        <dbReference type="Google" id="ProtNLM"/>
    </source>
</evidence>
<feature type="signal peptide" evidence="1">
    <location>
        <begin position="1"/>
        <end position="26"/>
    </location>
</feature>
<dbReference type="EMBL" id="JDVG02000411">
    <property type="protein sequence ID" value="KFB72284.1"/>
    <property type="molecule type" value="Genomic_DNA"/>
</dbReference>
<comment type="caution">
    <text evidence="2">The sequence shown here is derived from an EMBL/GenBank/DDBJ whole genome shotgun (WGS) entry which is preliminary data.</text>
</comment>
<name>A0A080M5E2_9PROT</name>
<organism evidence="2 3">
    <name type="scientific">Candidatus Accumulibacter phosphatis</name>
    <dbReference type="NCBI Taxonomy" id="327160"/>
    <lineage>
        <taxon>Bacteria</taxon>
        <taxon>Pseudomonadati</taxon>
        <taxon>Pseudomonadota</taxon>
        <taxon>Betaproteobacteria</taxon>
        <taxon>Candidatus Accumulibacter</taxon>
    </lineage>
</organism>
<gene>
    <name evidence="2" type="ORF">AW09_002538</name>
</gene>
<keyword evidence="1" id="KW-0732">Signal</keyword>
<dbReference type="Proteomes" id="UP000020077">
    <property type="component" value="Unassembled WGS sequence"/>
</dbReference>
<accession>A0A080M5E2</accession>
<dbReference type="AlphaFoldDB" id="A0A080M5E2"/>
<evidence type="ECO:0000256" key="1">
    <source>
        <dbReference type="SAM" id="SignalP"/>
    </source>
</evidence>
<evidence type="ECO:0000313" key="3">
    <source>
        <dbReference type="Proteomes" id="UP000020077"/>
    </source>
</evidence>
<sequence precursor="true">MNVTATYTRHLAAAAMLVLGSAVAEASVLNLSTGLDASDTLITLGNTPDAHWTVDQPAGGIAPAKVVDATNTGGAFFAWAANGPGSSWITIDPNSLGNGSGTPFSYYRSFTLAASEVASASISGVWGIDDSGDLKLNGNLLSSLLADYSATTAFSAAAGSGFFVAGLNTLTITMTSSDNVWEAVRLQGALTVPEPSMLSLLIFGIPLARRRGRQATPA</sequence>
<feature type="chain" id="PRO_5001751022" description="PEP-CTERM protein-sorting domain-containing protein" evidence="1">
    <location>
        <begin position="27"/>
        <end position="218"/>
    </location>
</feature>
<proteinExistence type="predicted"/>